<dbReference type="GO" id="GO:0005506">
    <property type="term" value="F:iron ion binding"/>
    <property type="evidence" value="ECO:0007669"/>
    <property type="project" value="InterPro"/>
</dbReference>
<dbReference type="GO" id="GO:0006820">
    <property type="term" value="P:monoatomic anion transport"/>
    <property type="evidence" value="ECO:0007669"/>
    <property type="project" value="InterPro"/>
</dbReference>
<keyword evidence="4 7" id="KW-0479">Metal-binding</keyword>
<comment type="subcellular location">
    <subcellularLocation>
        <location evidence="1">Membrane</location>
        <topology evidence="1">Single-pass membrane protein</topology>
    </subcellularLocation>
</comment>
<dbReference type="PANTHER" id="PTHR24286:SF196">
    <property type="entry name" value="BETA-AMYRIN 11-OXIDASE-LIKE"/>
    <property type="match status" value="1"/>
</dbReference>
<keyword evidence="8" id="KW-0560">Oxidoreductase</keyword>
<protein>
    <submittedName>
        <fullName evidence="11">Cytochrome P450</fullName>
    </submittedName>
</protein>
<dbReference type="GO" id="GO:0010268">
    <property type="term" value="P:brassinosteroid homeostasis"/>
    <property type="evidence" value="ECO:0007669"/>
    <property type="project" value="TreeGrafter"/>
</dbReference>
<accession>A0A1R3GAC5</accession>
<name>A0A1R3GAC5_COCAP</name>
<keyword evidence="5 9" id="KW-1133">Transmembrane helix</keyword>
<dbReference type="Pfam" id="PF00955">
    <property type="entry name" value="HCO3_cotransp"/>
    <property type="match status" value="1"/>
</dbReference>
<dbReference type="EMBL" id="AWWV01014790">
    <property type="protein sequence ID" value="OMO55023.1"/>
    <property type="molecule type" value="Genomic_DNA"/>
</dbReference>
<sequence>MKGENQGESEKETFDPEKHIETYLPVRVHEQRVSNLLQSLLVAASICAMPIIKLIPTSVLWGYFAYMAIDSLPGNQFWERMLLLFITPGRRYKVLERVHASFVESVPYRYIVMFTLFQFVYFLICFGMTCIPIVGILFPLPFFLLIGIRQYILPKLIKPNYLQELDAAEYEEVTGVPRSAPSRVKSLRKKQPQKSLPPGHMGWPLIGNTIAFIRAYKSQNPDSFLNNLKLRYGETGIYKTNLFWNRSIIVCNPELCRKVLTDDEHFISGYPIPALILGGKKFDFISSSGHKRFRRLTAGLNGHESLSTYIRIVEEIVISKLEEWGGKINQPIDFQSEMNKIAFKVIMTIFLGSASDDLVIDSMEKYYKELVNGLLSTAVNIPGFAFHKALKARKMLVKSIKDVLVDRRDKECNGKKGLIDLIKEIEDEEGEKLDDELIVILLLVFLVAGNESVGRAATWATIYLHQHPQVLQKAKEEQEEIMQRRPNSNQGGLTLSEVKQMKYLSKVIDETLRIRTNIFGLFREATKDIELNGYLIPKGWKVLVWHSAIHMDPEIYSNPKEFLPSRWDDLRPKAGTFQPFGAGSKTCPGADLAKLEISVFLHYFLLNYKLEQLNPGGPVDYLPSPDPVDRCRAKIVKLH</sequence>
<feature type="transmembrane region" description="Helical" evidence="9">
    <location>
        <begin position="119"/>
        <end position="148"/>
    </location>
</feature>
<evidence type="ECO:0000313" key="12">
    <source>
        <dbReference type="Proteomes" id="UP000188268"/>
    </source>
</evidence>
<evidence type="ECO:0000256" key="4">
    <source>
        <dbReference type="ARBA" id="ARBA00022723"/>
    </source>
</evidence>
<reference evidence="11 12" key="1">
    <citation type="submission" date="2013-09" db="EMBL/GenBank/DDBJ databases">
        <title>Corchorus capsularis genome sequencing.</title>
        <authorList>
            <person name="Alam M."/>
            <person name="Haque M.S."/>
            <person name="Islam M.S."/>
            <person name="Emdad E.M."/>
            <person name="Islam M.M."/>
            <person name="Ahmed B."/>
            <person name="Halim A."/>
            <person name="Hossen Q.M.M."/>
            <person name="Hossain M.Z."/>
            <person name="Ahmed R."/>
            <person name="Khan M.M."/>
            <person name="Islam R."/>
            <person name="Rashid M.M."/>
            <person name="Khan S.A."/>
            <person name="Rahman M.S."/>
            <person name="Alam M."/>
        </authorList>
    </citation>
    <scope>NUCLEOTIDE SEQUENCE [LARGE SCALE GENOMIC DNA]</scope>
    <source>
        <strain evidence="12">cv. CVL-1</strain>
        <tissue evidence="11">Whole seedling</tissue>
    </source>
</reference>
<dbReference type="InterPro" id="IPR002403">
    <property type="entry name" value="Cyt_P450_E_grp-IV"/>
</dbReference>
<keyword evidence="3 9" id="KW-0812">Transmembrane</keyword>
<keyword evidence="9" id="KW-0472">Membrane</keyword>
<dbReference type="GO" id="GO:0016125">
    <property type="term" value="P:sterol metabolic process"/>
    <property type="evidence" value="ECO:0007669"/>
    <property type="project" value="TreeGrafter"/>
</dbReference>
<dbReference type="InterPro" id="IPR011531">
    <property type="entry name" value="HCO3_transpt-like_TM_dom"/>
</dbReference>
<comment type="similarity">
    <text evidence="2 8">Belongs to the cytochrome P450 family.</text>
</comment>
<dbReference type="OrthoDB" id="1470350at2759"/>
<dbReference type="OMA" id="PITGHEA"/>
<gene>
    <name evidence="11" type="ORF">CCACVL1_27439</name>
</gene>
<comment type="cofactor">
    <cofactor evidence="7">
        <name>heme</name>
        <dbReference type="ChEBI" id="CHEBI:30413"/>
    </cofactor>
</comment>
<dbReference type="Gramene" id="OMO55023">
    <property type="protein sequence ID" value="OMO55023"/>
    <property type="gene ID" value="CCACVL1_27439"/>
</dbReference>
<dbReference type="GO" id="GO:0016020">
    <property type="term" value="C:membrane"/>
    <property type="evidence" value="ECO:0007669"/>
    <property type="project" value="UniProtKB-SubCell"/>
</dbReference>
<dbReference type="InterPro" id="IPR001128">
    <property type="entry name" value="Cyt_P450"/>
</dbReference>
<dbReference type="GO" id="GO:0016132">
    <property type="term" value="P:brassinosteroid biosynthetic process"/>
    <property type="evidence" value="ECO:0007669"/>
    <property type="project" value="TreeGrafter"/>
</dbReference>
<evidence type="ECO:0000256" key="6">
    <source>
        <dbReference type="ARBA" id="ARBA00023004"/>
    </source>
</evidence>
<feature type="binding site" description="axial binding residue" evidence="7">
    <location>
        <position position="587"/>
    </location>
    <ligand>
        <name>heme</name>
        <dbReference type="ChEBI" id="CHEBI:30413"/>
    </ligand>
    <ligandPart>
        <name>Fe</name>
        <dbReference type="ChEBI" id="CHEBI:18248"/>
    </ligandPart>
</feature>
<feature type="domain" description="Bicarbonate transporter-like transmembrane" evidence="10">
    <location>
        <begin position="26"/>
        <end position="168"/>
    </location>
</feature>
<dbReference type="PANTHER" id="PTHR24286">
    <property type="entry name" value="CYTOCHROME P450 26"/>
    <property type="match status" value="1"/>
</dbReference>
<evidence type="ECO:0000256" key="3">
    <source>
        <dbReference type="ARBA" id="ARBA00022692"/>
    </source>
</evidence>
<evidence type="ECO:0000256" key="5">
    <source>
        <dbReference type="ARBA" id="ARBA00022989"/>
    </source>
</evidence>
<keyword evidence="7 8" id="KW-0349">Heme</keyword>
<dbReference type="PRINTS" id="PR00385">
    <property type="entry name" value="P450"/>
</dbReference>
<dbReference type="InterPro" id="IPR036396">
    <property type="entry name" value="Cyt_P450_sf"/>
</dbReference>
<dbReference type="AlphaFoldDB" id="A0A1R3GAC5"/>
<keyword evidence="8" id="KW-0503">Monooxygenase</keyword>
<keyword evidence="6 7" id="KW-0408">Iron</keyword>
<dbReference type="SUPFAM" id="SSF48264">
    <property type="entry name" value="Cytochrome P450"/>
    <property type="match status" value="1"/>
</dbReference>
<evidence type="ECO:0000313" key="11">
    <source>
        <dbReference type="EMBL" id="OMO55023.1"/>
    </source>
</evidence>
<evidence type="ECO:0000256" key="8">
    <source>
        <dbReference type="RuleBase" id="RU000461"/>
    </source>
</evidence>
<dbReference type="GO" id="GO:0005783">
    <property type="term" value="C:endoplasmic reticulum"/>
    <property type="evidence" value="ECO:0007669"/>
    <property type="project" value="TreeGrafter"/>
</dbReference>
<dbReference type="Gene3D" id="1.10.630.10">
    <property type="entry name" value="Cytochrome P450"/>
    <property type="match status" value="1"/>
</dbReference>
<dbReference type="Proteomes" id="UP000188268">
    <property type="component" value="Unassembled WGS sequence"/>
</dbReference>
<feature type="transmembrane region" description="Helical" evidence="9">
    <location>
        <begin position="40"/>
        <end position="64"/>
    </location>
</feature>
<evidence type="ECO:0000256" key="2">
    <source>
        <dbReference type="ARBA" id="ARBA00010617"/>
    </source>
</evidence>
<comment type="caution">
    <text evidence="11">The sequence shown here is derived from an EMBL/GenBank/DDBJ whole genome shotgun (WGS) entry which is preliminary data.</text>
</comment>
<evidence type="ECO:0000259" key="10">
    <source>
        <dbReference type="Pfam" id="PF00955"/>
    </source>
</evidence>
<evidence type="ECO:0000256" key="9">
    <source>
        <dbReference type="SAM" id="Phobius"/>
    </source>
</evidence>
<dbReference type="GO" id="GO:0051777">
    <property type="term" value="F:ent-kaurenoic acid monooxygenase activity"/>
    <property type="evidence" value="ECO:0007669"/>
    <property type="project" value="TreeGrafter"/>
</dbReference>
<dbReference type="PROSITE" id="PS00086">
    <property type="entry name" value="CYTOCHROME_P450"/>
    <property type="match status" value="1"/>
</dbReference>
<dbReference type="InterPro" id="IPR017972">
    <property type="entry name" value="Cyt_P450_CS"/>
</dbReference>
<dbReference type="GO" id="GO:0020037">
    <property type="term" value="F:heme binding"/>
    <property type="evidence" value="ECO:0007669"/>
    <property type="project" value="InterPro"/>
</dbReference>
<evidence type="ECO:0000256" key="1">
    <source>
        <dbReference type="ARBA" id="ARBA00004167"/>
    </source>
</evidence>
<dbReference type="STRING" id="210143.A0A1R3GAC5"/>
<organism evidence="11 12">
    <name type="scientific">Corchorus capsularis</name>
    <name type="common">Jute</name>
    <dbReference type="NCBI Taxonomy" id="210143"/>
    <lineage>
        <taxon>Eukaryota</taxon>
        <taxon>Viridiplantae</taxon>
        <taxon>Streptophyta</taxon>
        <taxon>Embryophyta</taxon>
        <taxon>Tracheophyta</taxon>
        <taxon>Spermatophyta</taxon>
        <taxon>Magnoliopsida</taxon>
        <taxon>eudicotyledons</taxon>
        <taxon>Gunneridae</taxon>
        <taxon>Pentapetalae</taxon>
        <taxon>rosids</taxon>
        <taxon>malvids</taxon>
        <taxon>Malvales</taxon>
        <taxon>Malvaceae</taxon>
        <taxon>Grewioideae</taxon>
        <taxon>Apeibeae</taxon>
        <taxon>Corchorus</taxon>
    </lineage>
</organism>
<proteinExistence type="inferred from homology"/>
<evidence type="ECO:0000256" key="7">
    <source>
        <dbReference type="PIRSR" id="PIRSR602403-1"/>
    </source>
</evidence>
<dbReference type="Pfam" id="PF00067">
    <property type="entry name" value="p450"/>
    <property type="match status" value="1"/>
</dbReference>
<dbReference type="PRINTS" id="PR00465">
    <property type="entry name" value="EP450IV"/>
</dbReference>
<keyword evidence="12" id="KW-1185">Reference proteome</keyword>